<dbReference type="SUPFAM" id="SSF103473">
    <property type="entry name" value="MFS general substrate transporter"/>
    <property type="match status" value="1"/>
</dbReference>
<evidence type="ECO:0000256" key="3">
    <source>
        <dbReference type="ARBA" id="ARBA00022989"/>
    </source>
</evidence>
<reference evidence="9" key="1">
    <citation type="submission" date="2021-01" db="EMBL/GenBank/DDBJ databases">
        <title>Adiantum capillus-veneris genome.</title>
        <authorList>
            <person name="Fang Y."/>
            <person name="Liao Q."/>
        </authorList>
    </citation>
    <scope>NUCLEOTIDE SEQUENCE</scope>
    <source>
        <strain evidence="9">H3</strain>
        <tissue evidence="9">Leaf</tissue>
    </source>
</reference>
<feature type="transmembrane region" description="Helical" evidence="6">
    <location>
        <begin position="136"/>
        <end position="155"/>
    </location>
</feature>
<evidence type="ECO:0000259" key="8">
    <source>
        <dbReference type="Pfam" id="PF23262"/>
    </source>
</evidence>
<evidence type="ECO:0000256" key="5">
    <source>
        <dbReference type="SAM" id="MobiDB-lite"/>
    </source>
</evidence>
<evidence type="ECO:0008006" key="11">
    <source>
        <dbReference type="Google" id="ProtNLM"/>
    </source>
</evidence>
<evidence type="ECO:0000259" key="7">
    <source>
        <dbReference type="Pfam" id="PF06813"/>
    </source>
</evidence>
<dbReference type="Pfam" id="PF23262">
    <property type="entry name" value="NFD4_C"/>
    <property type="match status" value="1"/>
</dbReference>
<evidence type="ECO:0000313" key="10">
    <source>
        <dbReference type="Proteomes" id="UP000886520"/>
    </source>
</evidence>
<feature type="transmembrane region" description="Helical" evidence="6">
    <location>
        <begin position="267"/>
        <end position="286"/>
    </location>
</feature>
<dbReference type="OrthoDB" id="410267at2759"/>
<dbReference type="AlphaFoldDB" id="A0A9D4ZAT8"/>
<evidence type="ECO:0000256" key="6">
    <source>
        <dbReference type="SAM" id="Phobius"/>
    </source>
</evidence>
<feature type="non-terminal residue" evidence="9">
    <location>
        <position position="1"/>
    </location>
</feature>
<evidence type="ECO:0000313" key="9">
    <source>
        <dbReference type="EMBL" id="KAI5068184.1"/>
    </source>
</evidence>
<feature type="transmembrane region" description="Helical" evidence="6">
    <location>
        <begin position="537"/>
        <end position="558"/>
    </location>
</feature>
<dbReference type="EMBL" id="JABFUD020000016">
    <property type="protein sequence ID" value="KAI5068184.1"/>
    <property type="molecule type" value="Genomic_DNA"/>
</dbReference>
<feature type="transmembrane region" description="Helical" evidence="6">
    <location>
        <begin position="298"/>
        <end position="316"/>
    </location>
</feature>
<evidence type="ECO:0000256" key="1">
    <source>
        <dbReference type="ARBA" id="ARBA00004141"/>
    </source>
</evidence>
<keyword evidence="4 6" id="KW-0472">Membrane</keyword>
<protein>
    <recommendedName>
        <fullName evidence="11">Nodulin-like domain-containing protein</fullName>
    </recommendedName>
</protein>
<feature type="transmembrane region" description="Helical" evidence="6">
    <location>
        <begin position="586"/>
        <end position="607"/>
    </location>
</feature>
<feature type="transmembrane region" description="Helical" evidence="6">
    <location>
        <begin position="407"/>
        <end position="430"/>
    </location>
</feature>
<gene>
    <name evidence="9" type="ORF">GOP47_0016529</name>
</gene>
<dbReference type="InterPro" id="IPR010658">
    <property type="entry name" value="Nodulin-like"/>
</dbReference>
<evidence type="ECO:0000256" key="4">
    <source>
        <dbReference type="ARBA" id="ARBA00023136"/>
    </source>
</evidence>
<feature type="transmembrane region" description="Helical" evidence="6">
    <location>
        <begin position="225"/>
        <end position="246"/>
    </location>
</feature>
<dbReference type="Gene3D" id="1.20.1250.20">
    <property type="entry name" value="MFS general substrate transporter like domains"/>
    <property type="match status" value="2"/>
</dbReference>
<dbReference type="PANTHER" id="PTHR21576">
    <property type="entry name" value="UNCHARACTERIZED NODULIN-LIKE PROTEIN"/>
    <property type="match status" value="1"/>
</dbReference>
<comment type="subcellular location">
    <subcellularLocation>
        <location evidence="1">Membrane</location>
        <topology evidence="1">Multi-pass membrane protein</topology>
    </subcellularLocation>
</comment>
<feature type="region of interest" description="Disordered" evidence="5">
    <location>
        <begin position="347"/>
        <end position="390"/>
    </location>
</feature>
<keyword evidence="2 6" id="KW-0812">Transmembrane</keyword>
<organism evidence="9 10">
    <name type="scientific">Adiantum capillus-veneris</name>
    <name type="common">Maidenhair fern</name>
    <dbReference type="NCBI Taxonomy" id="13818"/>
    <lineage>
        <taxon>Eukaryota</taxon>
        <taxon>Viridiplantae</taxon>
        <taxon>Streptophyta</taxon>
        <taxon>Embryophyta</taxon>
        <taxon>Tracheophyta</taxon>
        <taxon>Polypodiopsida</taxon>
        <taxon>Polypodiidae</taxon>
        <taxon>Polypodiales</taxon>
        <taxon>Pteridineae</taxon>
        <taxon>Pteridaceae</taxon>
        <taxon>Vittarioideae</taxon>
        <taxon>Adiantum</taxon>
    </lineage>
</organism>
<keyword evidence="3 6" id="KW-1133">Transmembrane helix</keyword>
<proteinExistence type="predicted"/>
<feature type="transmembrane region" description="Helical" evidence="6">
    <location>
        <begin position="199"/>
        <end position="219"/>
    </location>
</feature>
<dbReference type="Pfam" id="PF06813">
    <property type="entry name" value="Nodulin-like"/>
    <property type="match status" value="1"/>
</dbReference>
<dbReference type="InterPro" id="IPR056555">
    <property type="entry name" value="NFD4_C"/>
</dbReference>
<dbReference type="Proteomes" id="UP000886520">
    <property type="component" value="Chromosome 16"/>
</dbReference>
<keyword evidence="10" id="KW-1185">Reference proteome</keyword>
<dbReference type="PANTHER" id="PTHR21576:SF120">
    <property type="entry name" value="NODULIN-LIKE"/>
    <property type="match status" value="1"/>
</dbReference>
<feature type="transmembrane region" description="Helical" evidence="6">
    <location>
        <begin position="68"/>
        <end position="90"/>
    </location>
</feature>
<name>A0A9D4ZAT8_ADICA</name>
<dbReference type="InterPro" id="IPR036259">
    <property type="entry name" value="MFS_trans_sf"/>
</dbReference>
<accession>A0A9D4ZAT8</accession>
<feature type="domain" description="NFD4 C-terminal" evidence="8">
    <location>
        <begin position="404"/>
        <end position="614"/>
    </location>
</feature>
<feature type="domain" description="Nodulin-like" evidence="7">
    <location>
        <begin position="67"/>
        <end position="313"/>
    </location>
</feature>
<dbReference type="GO" id="GO:0016020">
    <property type="term" value="C:membrane"/>
    <property type="evidence" value="ECO:0007669"/>
    <property type="project" value="UniProtKB-SubCell"/>
</dbReference>
<feature type="transmembrane region" description="Helical" evidence="6">
    <location>
        <begin position="442"/>
        <end position="460"/>
    </location>
</feature>
<sequence length="623" mass="68501">FTNRLNVRKGAWQLEMTSFEDVAEDKGMPPSKPSEVEIGHHAGSFTKLIYTDDYSNPVIRESSKMNRWMGLSAAMIMMGCNGLTYTYAVYSEYIKKQLHYSQELADDLGAAKDFGSFFGLVSGLCYFLFPPWVSVLIGALMHLLGYSVILFTLTGKIKTSFWFLCFSSAVATGGDNFVDTACIMIILESFKGNKGTAVGILKSQLGLSAAIFVTVYEAFLESKVVNFLSLITVVPSVAYCGLAFLIRPYSCSEEETDQSDVNQRFRLVSIFVIILGTFLMGVMTLQEAFDLKDMTQKFFATSMLLIMGAMFVVPLMEKPLERLRSAVATLFPAVFGLDKVLHHKSVSKTDSDEEMDGEGVPLRPLHEGSSEHGNPVLKEDEGPFAESGVQEDPDTLFPSVWQTLLGINFWLITFVVASGAGSGLAIMNNFAQIGKAVRSDAADAFVGIISIWSCFGRLVSGYGSDLMLKAGYSRPICLLMSQTAMFICCLLLSTGSTLFLFIGSAAVGLAYGSYWTLAPTIIAEVFGLRQVATLYKLLGLGPTICSYILSAKVMGYLYDKESLYYQKQHAEVAEENSCYGRRCFEFGLLSLASVCFVGVVACFWFAYRTKKIYSRLGHVHSAN</sequence>
<evidence type="ECO:0000256" key="2">
    <source>
        <dbReference type="ARBA" id="ARBA00022692"/>
    </source>
</evidence>
<comment type="caution">
    <text evidence="9">The sequence shown here is derived from an EMBL/GenBank/DDBJ whole genome shotgun (WGS) entry which is preliminary data.</text>
</comment>